<feature type="compositionally biased region" description="Basic and acidic residues" evidence="1">
    <location>
        <begin position="41"/>
        <end position="51"/>
    </location>
</feature>
<sequence length="83" mass="9368">LENIKTDREKAEEAKRKAEAEEVKDKLKRRTKRAVPGEPATPDKKENDAKSSDSSVGEETLPSPSLNMANESQTEHRKDVDEY</sequence>
<evidence type="ECO:0000256" key="1">
    <source>
        <dbReference type="SAM" id="MobiDB-lite"/>
    </source>
</evidence>
<gene>
    <name evidence="2" type="ORF">GM540_16605</name>
</gene>
<accession>A0A6G2DG74</accession>
<feature type="non-terminal residue" evidence="2">
    <location>
        <position position="83"/>
    </location>
</feature>
<feature type="compositionally biased region" description="Basic and acidic residues" evidence="1">
    <location>
        <begin position="73"/>
        <end position="83"/>
    </location>
</feature>
<evidence type="ECO:0000313" key="3">
    <source>
        <dbReference type="Proteomes" id="UP000483094"/>
    </source>
</evidence>
<dbReference type="AlphaFoldDB" id="A0A6G2DG74"/>
<feature type="region of interest" description="Disordered" evidence="1">
    <location>
        <begin position="1"/>
        <end position="83"/>
    </location>
</feature>
<proteinExistence type="predicted"/>
<comment type="caution">
    <text evidence="2">The sequence shown here is derived from an EMBL/GenBank/DDBJ whole genome shotgun (WGS) entry which is preliminary data.</text>
</comment>
<feature type="compositionally biased region" description="Polar residues" evidence="1">
    <location>
        <begin position="52"/>
        <end position="72"/>
    </location>
</feature>
<feature type="non-terminal residue" evidence="2">
    <location>
        <position position="1"/>
    </location>
</feature>
<organism evidence="2 3">
    <name type="scientific">Streptococcus pneumoniae</name>
    <dbReference type="NCBI Taxonomy" id="1313"/>
    <lineage>
        <taxon>Bacteria</taxon>
        <taxon>Bacillati</taxon>
        <taxon>Bacillota</taxon>
        <taxon>Bacilli</taxon>
        <taxon>Lactobacillales</taxon>
        <taxon>Streptococcaceae</taxon>
        <taxon>Streptococcus</taxon>
    </lineage>
</organism>
<dbReference type="EMBL" id="WNHQ01002323">
    <property type="protein sequence ID" value="MTV75554.1"/>
    <property type="molecule type" value="Genomic_DNA"/>
</dbReference>
<dbReference type="Proteomes" id="UP000483094">
    <property type="component" value="Unassembled WGS sequence"/>
</dbReference>
<reference evidence="2 3" key="1">
    <citation type="submission" date="2019-11" db="EMBL/GenBank/DDBJ databases">
        <title>Growth characteristics of pneumococcus vary with the chemical composition of the capsule and with environmental conditions.</title>
        <authorList>
            <person name="Tothpal A."/>
            <person name="Desobry K."/>
            <person name="Joshi S."/>
            <person name="Wyllie A.L."/>
            <person name="Weinberger D.M."/>
        </authorList>
    </citation>
    <scope>NUCLEOTIDE SEQUENCE [LARGE SCALE GENOMIC DNA]</scope>
    <source>
        <strain evidence="3">pnumococcus19F</strain>
    </source>
</reference>
<protein>
    <submittedName>
        <fullName evidence="2">Choline-binding protein A</fullName>
    </submittedName>
</protein>
<evidence type="ECO:0000313" key="2">
    <source>
        <dbReference type="EMBL" id="MTV75554.1"/>
    </source>
</evidence>
<feature type="compositionally biased region" description="Basic and acidic residues" evidence="1">
    <location>
        <begin position="1"/>
        <end position="25"/>
    </location>
</feature>
<name>A0A6G2DG74_STREE</name>